<evidence type="ECO:0000259" key="5">
    <source>
        <dbReference type="PROSITE" id="PS50059"/>
    </source>
</evidence>
<keyword evidence="7" id="KW-1185">Reference proteome</keyword>
<dbReference type="InterPro" id="IPR050754">
    <property type="entry name" value="FKBP4/5/8-like"/>
</dbReference>
<dbReference type="InterPro" id="IPR046357">
    <property type="entry name" value="PPIase_dom_sf"/>
</dbReference>
<dbReference type="InterPro" id="IPR001179">
    <property type="entry name" value="PPIase_FKBP_dom"/>
</dbReference>
<comment type="caution">
    <text evidence="6">The sequence shown here is derived from an EMBL/GenBank/DDBJ whole genome shotgun (WGS) entry which is preliminary data.</text>
</comment>
<dbReference type="Gene3D" id="3.10.50.40">
    <property type="match status" value="2"/>
</dbReference>
<dbReference type="Pfam" id="PF00254">
    <property type="entry name" value="FKBP_C"/>
    <property type="match status" value="1"/>
</dbReference>
<name>A0A9Q0RYU4_9DIPT</name>
<evidence type="ECO:0000256" key="4">
    <source>
        <dbReference type="SAM" id="MobiDB-lite"/>
    </source>
</evidence>
<dbReference type="PANTHER" id="PTHR46512:SF9">
    <property type="entry name" value="PEPTIDYLPROLYL ISOMERASE"/>
    <property type="match status" value="1"/>
</dbReference>
<dbReference type="EMBL" id="WJQU01000003">
    <property type="protein sequence ID" value="KAJ6639210.1"/>
    <property type="molecule type" value="Genomic_DNA"/>
</dbReference>
<evidence type="ECO:0000313" key="6">
    <source>
        <dbReference type="EMBL" id="KAJ6639210.1"/>
    </source>
</evidence>
<gene>
    <name evidence="6" type="primary">Fkbp4</name>
    <name evidence="6" type="ORF">Bhyg_11952</name>
</gene>
<protein>
    <recommendedName>
        <fullName evidence="3">peptidylprolyl isomerase</fullName>
        <ecNumber evidence="3">5.2.1.8</ecNumber>
    </recommendedName>
</protein>
<dbReference type="SUPFAM" id="SSF54534">
    <property type="entry name" value="FKBP-like"/>
    <property type="match status" value="2"/>
</dbReference>
<feature type="domain" description="PPIase FKBP-type" evidence="5">
    <location>
        <begin position="138"/>
        <end position="232"/>
    </location>
</feature>
<dbReference type="OrthoDB" id="433738at2759"/>
<dbReference type="AlphaFoldDB" id="A0A9Q0RYU4"/>
<evidence type="ECO:0000256" key="1">
    <source>
        <dbReference type="ARBA" id="ARBA00022737"/>
    </source>
</evidence>
<keyword evidence="2" id="KW-0802">TPR repeat</keyword>
<sequence>MGDESDIDINSGLEDELLKDDENVAGDSLAKLNVELAKDEMFVNEFNELISSKRQRPTTKKPASKQKKRAKPDDTEISPNNAHKTKKKAVVLCPGCKMSHSNEPRISEAQLDLTSEQNGGVLKEIVTAGKYDGKPIPDDGVLIHVTGSLKVDGKVFFDTRKMGKPWKTKLGSAELPAALDMAIRTMKKHEIARINCKPEYCYKDVRCKQQNFVCEVPANSEVIFEVELMDFRFYDLTKDKHSGVVLMRRFEKGNGYYYPTYGSEVCCDICSYDDYKGSNFGIGDTALDSPCVLYNPDDDRITDYHLENVELSENCEYSKVTIIHTDSSRLMLMRGKSLKFIEKNDLTFTLGEGVLERIPEGVEIAIENMLVGEKALFMVRYDYLKDMLTDDEFVKYKENSEFYTFIITLKSCKRAQEFYEMTSVERIEEGLACKLKGNYFLTEKSSSKLAVRRYQRAIDSLELSIDLDGANAERDEILFACYLNICKAFFDAKTPELCEKYLIKALKMKPQSEKAMYRNSLLFMERKMYGEAKVHLENLLKLYPSNKAAIKLLKECESIILKQSSAESHMYKTMATMLFN</sequence>
<evidence type="ECO:0000256" key="3">
    <source>
        <dbReference type="PROSITE-ProRule" id="PRU00277"/>
    </source>
</evidence>
<organism evidence="6 7">
    <name type="scientific">Pseudolycoriella hygida</name>
    <dbReference type="NCBI Taxonomy" id="35572"/>
    <lineage>
        <taxon>Eukaryota</taxon>
        <taxon>Metazoa</taxon>
        <taxon>Ecdysozoa</taxon>
        <taxon>Arthropoda</taxon>
        <taxon>Hexapoda</taxon>
        <taxon>Insecta</taxon>
        <taxon>Pterygota</taxon>
        <taxon>Neoptera</taxon>
        <taxon>Endopterygota</taxon>
        <taxon>Diptera</taxon>
        <taxon>Nematocera</taxon>
        <taxon>Sciaroidea</taxon>
        <taxon>Sciaridae</taxon>
        <taxon>Pseudolycoriella</taxon>
    </lineage>
</organism>
<reference evidence="6" key="1">
    <citation type="submission" date="2022-07" db="EMBL/GenBank/DDBJ databases">
        <authorList>
            <person name="Trinca V."/>
            <person name="Uliana J.V.C."/>
            <person name="Torres T.T."/>
            <person name="Ward R.J."/>
            <person name="Monesi N."/>
        </authorList>
    </citation>
    <scope>NUCLEOTIDE SEQUENCE</scope>
    <source>
        <strain evidence="6">HSMRA1968</strain>
        <tissue evidence="6">Whole embryos</tissue>
    </source>
</reference>
<dbReference type="InterPro" id="IPR011990">
    <property type="entry name" value="TPR-like_helical_dom_sf"/>
</dbReference>
<keyword evidence="1" id="KW-0677">Repeat</keyword>
<evidence type="ECO:0000313" key="7">
    <source>
        <dbReference type="Proteomes" id="UP001151699"/>
    </source>
</evidence>
<feature type="compositionally biased region" description="Basic residues" evidence="4">
    <location>
        <begin position="53"/>
        <end position="70"/>
    </location>
</feature>
<evidence type="ECO:0000256" key="2">
    <source>
        <dbReference type="ARBA" id="ARBA00022803"/>
    </source>
</evidence>
<proteinExistence type="predicted"/>
<comment type="catalytic activity">
    <reaction evidence="3">
        <text>[protein]-peptidylproline (omega=180) = [protein]-peptidylproline (omega=0)</text>
        <dbReference type="Rhea" id="RHEA:16237"/>
        <dbReference type="Rhea" id="RHEA-COMP:10747"/>
        <dbReference type="Rhea" id="RHEA-COMP:10748"/>
        <dbReference type="ChEBI" id="CHEBI:83833"/>
        <dbReference type="ChEBI" id="CHEBI:83834"/>
        <dbReference type="EC" id="5.2.1.8"/>
    </reaction>
</comment>
<dbReference type="PANTHER" id="PTHR46512">
    <property type="entry name" value="PEPTIDYLPROLYL ISOMERASE"/>
    <property type="match status" value="1"/>
</dbReference>
<accession>A0A9Q0RYU4</accession>
<dbReference type="EC" id="5.2.1.8" evidence="3"/>
<keyword evidence="3" id="KW-0697">Rotamase</keyword>
<dbReference type="SUPFAM" id="SSF48452">
    <property type="entry name" value="TPR-like"/>
    <property type="match status" value="1"/>
</dbReference>
<dbReference type="GO" id="GO:0003755">
    <property type="term" value="F:peptidyl-prolyl cis-trans isomerase activity"/>
    <property type="evidence" value="ECO:0007669"/>
    <property type="project" value="UniProtKB-KW"/>
</dbReference>
<keyword evidence="3 6" id="KW-0413">Isomerase</keyword>
<dbReference type="Proteomes" id="UP001151699">
    <property type="component" value="Chromosome X"/>
</dbReference>
<dbReference type="Gene3D" id="1.25.40.10">
    <property type="entry name" value="Tetratricopeptide repeat domain"/>
    <property type="match status" value="1"/>
</dbReference>
<dbReference type="PROSITE" id="PS50059">
    <property type="entry name" value="FKBP_PPIASE"/>
    <property type="match status" value="1"/>
</dbReference>
<feature type="region of interest" description="Disordered" evidence="4">
    <location>
        <begin position="48"/>
        <end position="86"/>
    </location>
</feature>